<proteinExistence type="predicted"/>
<sequence length="231" mass="26666">MSFQTHSNNSDEGSKEFSFWNTSPNTIITTSSEKCDCHNTQLGGNETRIFNNHCSRSKDILEGKNELMEMMQDMSESCYELSFQDMVVEQHQVLQSETETESVCSKAQNLRHEKLKKKNKKKKENKSNSRHGKILRVESMDSETFLLKMFFPTSLDWMKKTSKVQNGSKVEQKDKEWRIKRLFTEDKQNTGSSSSSSNDKSRYVDRSTSFSQSCFPFFHDIKSKSKKLGGG</sequence>
<feature type="region of interest" description="Disordered" evidence="1">
    <location>
        <begin position="113"/>
        <end position="134"/>
    </location>
</feature>
<gene>
    <name evidence="2" type="ORF">L195_g018526</name>
    <name evidence="3" type="ORF">L195_g022259</name>
    <name evidence="4" type="ORF">L195_g025528</name>
</gene>
<reference evidence="3 5" key="2">
    <citation type="journal article" date="2017" name="Front. Plant Sci.">
        <title>Gene Classification and Mining of Molecular Markers Useful in Red Clover (Trifolium pratense) Breeding.</title>
        <authorList>
            <person name="Istvanek J."/>
            <person name="Dluhosova J."/>
            <person name="Dluhos P."/>
            <person name="Patkova L."/>
            <person name="Nedelnik J."/>
            <person name="Repkova J."/>
        </authorList>
    </citation>
    <scope>NUCLEOTIDE SEQUENCE [LARGE SCALE GENOMIC DNA]</scope>
    <source>
        <strain evidence="5">cv. Tatra</strain>
        <tissue evidence="3">Young leaves</tissue>
    </source>
</reference>
<dbReference type="PANTHER" id="PTHR34193:SF10">
    <property type="entry name" value="DUF1645 FAMILY PROTEIN"/>
    <property type="match status" value="1"/>
</dbReference>
<dbReference type="AlphaFoldDB" id="A0A2K3N7J8"/>
<evidence type="ECO:0000313" key="3">
    <source>
        <dbReference type="EMBL" id="PNX99000.1"/>
    </source>
</evidence>
<organism evidence="3 5">
    <name type="scientific">Trifolium pratense</name>
    <name type="common">Red clover</name>
    <dbReference type="NCBI Taxonomy" id="57577"/>
    <lineage>
        <taxon>Eukaryota</taxon>
        <taxon>Viridiplantae</taxon>
        <taxon>Streptophyta</taxon>
        <taxon>Embryophyta</taxon>
        <taxon>Tracheophyta</taxon>
        <taxon>Spermatophyta</taxon>
        <taxon>Magnoliopsida</taxon>
        <taxon>eudicotyledons</taxon>
        <taxon>Gunneridae</taxon>
        <taxon>Pentapetalae</taxon>
        <taxon>rosids</taxon>
        <taxon>fabids</taxon>
        <taxon>Fabales</taxon>
        <taxon>Fabaceae</taxon>
        <taxon>Papilionoideae</taxon>
        <taxon>50 kb inversion clade</taxon>
        <taxon>NPAAA clade</taxon>
        <taxon>Hologalegina</taxon>
        <taxon>IRL clade</taxon>
        <taxon>Trifolieae</taxon>
        <taxon>Trifolium</taxon>
    </lineage>
</organism>
<reference evidence="3 5" key="1">
    <citation type="journal article" date="2014" name="Am. J. Bot.">
        <title>Genome assembly and annotation for red clover (Trifolium pratense; Fabaceae).</title>
        <authorList>
            <person name="Istvanek J."/>
            <person name="Jaros M."/>
            <person name="Krenek A."/>
            <person name="Repkova J."/>
        </authorList>
    </citation>
    <scope>NUCLEOTIDE SEQUENCE [LARGE SCALE GENOMIC DNA]</scope>
    <source>
        <strain evidence="5">cv. Tatra</strain>
        <tissue evidence="3">Young leaves</tissue>
    </source>
</reference>
<evidence type="ECO:0000313" key="2">
    <source>
        <dbReference type="EMBL" id="PNX95336.1"/>
    </source>
</evidence>
<dbReference type="EMBL" id="ASHM01013365">
    <property type="protein sequence ID" value="PNX95336.1"/>
    <property type="molecule type" value="Genomic_DNA"/>
</dbReference>
<evidence type="ECO:0000256" key="1">
    <source>
        <dbReference type="SAM" id="MobiDB-lite"/>
    </source>
</evidence>
<protein>
    <submittedName>
        <fullName evidence="3">Uncharacterized protein</fullName>
    </submittedName>
</protein>
<feature type="region of interest" description="Disordered" evidence="1">
    <location>
        <begin position="182"/>
        <end position="204"/>
    </location>
</feature>
<dbReference type="PANTHER" id="PTHR34193">
    <property type="entry name" value="OS11G0199801 PROTEIN"/>
    <property type="match status" value="1"/>
</dbReference>
<evidence type="ECO:0000313" key="5">
    <source>
        <dbReference type="Proteomes" id="UP000236291"/>
    </source>
</evidence>
<dbReference type="EMBL" id="ASHM01021071">
    <property type="protein sequence ID" value="PNY02223.1"/>
    <property type="molecule type" value="Genomic_DNA"/>
</dbReference>
<evidence type="ECO:0000313" key="4">
    <source>
        <dbReference type="EMBL" id="PNY02223.1"/>
    </source>
</evidence>
<comment type="caution">
    <text evidence="3">The sequence shown here is derived from an EMBL/GenBank/DDBJ whole genome shotgun (WGS) entry which is preliminary data.</text>
</comment>
<dbReference type="EMBL" id="ASHM01017282">
    <property type="protein sequence ID" value="PNX99000.1"/>
    <property type="molecule type" value="Genomic_DNA"/>
</dbReference>
<accession>A0A2K3N7J8</accession>
<name>A0A2K3N7J8_TRIPR</name>
<dbReference type="Proteomes" id="UP000236291">
    <property type="component" value="Unassembled WGS sequence"/>
</dbReference>